<dbReference type="InterPro" id="IPR054425">
    <property type="entry name" value="Cdc6_ORC1-like_ATPase_lid"/>
</dbReference>
<dbReference type="InterPro" id="IPR016177">
    <property type="entry name" value="DNA-bd_dom_sf"/>
</dbReference>
<dbReference type="PANTHER" id="PTHR10763">
    <property type="entry name" value="CELL DIVISION CONTROL PROTEIN 6-RELATED"/>
    <property type="match status" value="1"/>
</dbReference>
<dbReference type="SUPFAM" id="SSF54171">
    <property type="entry name" value="DNA-binding domain"/>
    <property type="match status" value="1"/>
</dbReference>
<evidence type="ECO:0000256" key="7">
    <source>
        <dbReference type="ARBA" id="ARBA00023163"/>
    </source>
</evidence>
<dbReference type="InterPro" id="IPR003593">
    <property type="entry name" value="AAA+_ATPase"/>
</dbReference>
<comment type="subcellular location">
    <subcellularLocation>
        <location evidence="1">Nucleus</location>
    </subcellularLocation>
</comment>
<dbReference type="SMART" id="SM00382">
    <property type="entry name" value="AAA"/>
    <property type="match status" value="1"/>
</dbReference>
<dbReference type="Proteomes" id="UP000077202">
    <property type="component" value="Unassembled WGS sequence"/>
</dbReference>
<feature type="region of interest" description="Disordered" evidence="10">
    <location>
        <begin position="1"/>
        <end position="43"/>
    </location>
</feature>
<dbReference type="Pfam" id="PF09079">
    <property type="entry name" value="WHD_Cdc6"/>
    <property type="match status" value="1"/>
</dbReference>
<dbReference type="PANTHER" id="PTHR10763:SF26">
    <property type="entry name" value="CELL DIVISION CONTROL PROTEIN 6 HOMOLOG"/>
    <property type="match status" value="1"/>
</dbReference>
<dbReference type="CDD" id="cd01396">
    <property type="entry name" value="MeCP2_MBD"/>
    <property type="match status" value="1"/>
</dbReference>
<dbReference type="Pfam" id="PF01429">
    <property type="entry name" value="MBD"/>
    <property type="match status" value="1"/>
</dbReference>
<dbReference type="SUPFAM" id="SSF46785">
    <property type="entry name" value="Winged helix' DNA-binding domain"/>
    <property type="match status" value="1"/>
</dbReference>
<feature type="compositionally biased region" description="Polar residues" evidence="10">
    <location>
        <begin position="94"/>
        <end position="104"/>
    </location>
</feature>
<evidence type="ECO:0000259" key="11">
    <source>
        <dbReference type="PROSITE" id="PS50982"/>
    </source>
</evidence>
<dbReference type="PROSITE" id="PS50982">
    <property type="entry name" value="MBD"/>
    <property type="match status" value="1"/>
</dbReference>
<feature type="compositionally biased region" description="Polar residues" evidence="10">
    <location>
        <begin position="205"/>
        <end position="222"/>
    </location>
</feature>
<dbReference type="SMART" id="SM01074">
    <property type="entry name" value="Cdc6_C"/>
    <property type="match status" value="1"/>
</dbReference>
<evidence type="ECO:0000256" key="2">
    <source>
        <dbReference type="ARBA" id="ARBA00006184"/>
    </source>
</evidence>
<evidence type="ECO:0000256" key="6">
    <source>
        <dbReference type="ARBA" id="ARBA00023125"/>
    </source>
</evidence>
<keyword evidence="7" id="KW-0804">Transcription</keyword>
<dbReference type="CDD" id="cd00009">
    <property type="entry name" value="AAA"/>
    <property type="match status" value="1"/>
</dbReference>
<reference evidence="12" key="1">
    <citation type="submission" date="2016-03" db="EMBL/GenBank/DDBJ databases">
        <title>Mechanisms controlling the formation of the plant cell surface in tip-growing cells are functionally conserved among land plants.</title>
        <authorList>
            <person name="Honkanen S."/>
            <person name="Jones V.A."/>
            <person name="Morieri G."/>
            <person name="Champion C."/>
            <person name="Hetherington A.J."/>
            <person name="Kelly S."/>
            <person name="Saint-Marcoux D."/>
            <person name="Proust H."/>
            <person name="Prescott H."/>
            <person name="Dolan L."/>
        </authorList>
    </citation>
    <scope>NUCLEOTIDE SEQUENCE [LARGE SCALE GENOMIC DNA]</scope>
    <source>
        <tissue evidence="12">Whole gametophyte</tissue>
    </source>
</reference>
<evidence type="ECO:0000313" key="13">
    <source>
        <dbReference type="Proteomes" id="UP000077202"/>
    </source>
</evidence>
<feature type="compositionally biased region" description="Basic and acidic residues" evidence="10">
    <location>
        <begin position="178"/>
        <end position="193"/>
    </location>
</feature>
<organism evidence="12 13">
    <name type="scientific">Marchantia polymorpha subsp. ruderalis</name>
    <dbReference type="NCBI Taxonomy" id="1480154"/>
    <lineage>
        <taxon>Eukaryota</taxon>
        <taxon>Viridiplantae</taxon>
        <taxon>Streptophyta</taxon>
        <taxon>Embryophyta</taxon>
        <taxon>Marchantiophyta</taxon>
        <taxon>Marchantiopsida</taxon>
        <taxon>Marchantiidae</taxon>
        <taxon>Marchantiales</taxon>
        <taxon>Marchantiaceae</taxon>
        <taxon>Marchantia</taxon>
    </lineage>
</organism>
<evidence type="ECO:0000256" key="9">
    <source>
        <dbReference type="ARBA" id="ARBA00023306"/>
    </source>
</evidence>
<dbReference type="InterPro" id="IPR001739">
    <property type="entry name" value="Methyl_CpG_DNA-bd"/>
</dbReference>
<dbReference type="GO" id="GO:0033314">
    <property type="term" value="P:mitotic DNA replication checkpoint signaling"/>
    <property type="evidence" value="ECO:0007669"/>
    <property type="project" value="TreeGrafter"/>
</dbReference>
<keyword evidence="4" id="KW-0235">DNA replication</keyword>
<comment type="similarity">
    <text evidence="2">Belongs to the CDC6/cdc18 family.</text>
</comment>
<keyword evidence="9" id="KW-0131">Cell cycle</keyword>
<dbReference type="CDD" id="cd08768">
    <property type="entry name" value="Cdc6_C"/>
    <property type="match status" value="1"/>
</dbReference>
<proteinExistence type="inferred from homology"/>
<evidence type="ECO:0000256" key="4">
    <source>
        <dbReference type="ARBA" id="ARBA00022705"/>
    </source>
</evidence>
<dbReference type="GO" id="GO:0051301">
    <property type="term" value="P:cell division"/>
    <property type="evidence" value="ECO:0007669"/>
    <property type="project" value="UniProtKB-KW"/>
</dbReference>
<dbReference type="EMBL" id="LVLJ01001475">
    <property type="protein sequence ID" value="OAE29334.1"/>
    <property type="molecule type" value="Genomic_DNA"/>
</dbReference>
<evidence type="ECO:0000256" key="5">
    <source>
        <dbReference type="ARBA" id="ARBA00023015"/>
    </source>
</evidence>
<dbReference type="InterPro" id="IPR049945">
    <property type="entry name" value="AAA_22"/>
</dbReference>
<dbReference type="SUPFAM" id="SSF52540">
    <property type="entry name" value="P-loop containing nucleoside triphosphate hydrolases"/>
    <property type="match status" value="1"/>
</dbReference>
<dbReference type="InterPro" id="IPR036388">
    <property type="entry name" value="WH-like_DNA-bd_sf"/>
</dbReference>
<keyword evidence="8" id="KW-0539">Nucleus</keyword>
<evidence type="ECO:0000256" key="3">
    <source>
        <dbReference type="ARBA" id="ARBA00022618"/>
    </source>
</evidence>
<dbReference type="Gene3D" id="1.10.8.60">
    <property type="match status" value="1"/>
</dbReference>
<dbReference type="GO" id="GO:0006270">
    <property type="term" value="P:DNA replication initiation"/>
    <property type="evidence" value="ECO:0007669"/>
    <property type="project" value="TreeGrafter"/>
</dbReference>
<dbReference type="InterPro" id="IPR015163">
    <property type="entry name" value="Cdc6_C"/>
</dbReference>
<feature type="compositionally biased region" description="Basic and acidic residues" evidence="10">
    <location>
        <begin position="143"/>
        <end position="153"/>
    </location>
</feature>
<dbReference type="InterPro" id="IPR036390">
    <property type="entry name" value="WH_DNA-bd_sf"/>
</dbReference>
<gene>
    <name evidence="12" type="ORF">AXG93_3102s1610</name>
</gene>
<dbReference type="GO" id="GO:0005634">
    <property type="term" value="C:nucleus"/>
    <property type="evidence" value="ECO:0007669"/>
    <property type="project" value="UniProtKB-SubCell"/>
</dbReference>
<keyword evidence="6" id="KW-0238">DNA-binding</keyword>
<keyword evidence="13" id="KW-1185">Reference proteome</keyword>
<feature type="domain" description="MBD" evidence="11">
    <location>
        <begin position="13"/>
        <end position="83"/>
    </location>
</feature>
<feature type="region of interest" description="Disordered" evidence="10">
    <location>
        <begin position="64"/>
        <end position="230"/>
    </location>
</feature>
<name>A0A176W8J5_MARPO</name>
<feature type="compositionally biased region" description="Basic and acidic residues" evidence="10">
    <location>
        <begin position="112"/>
        <end position="121"/>
    </location>
</feature>
<protein>
    <recommendedName>
        <fullName evidence="11">MBD domain-containing protein</fullName>
    </recommendedName>
</protein>
<accession>A0A176W8J5</accession>
<dbReference type="GO" id="GO:0003688">
    <property type="term" value="F:DNA replication origin binding"/>
    <property type="evidence" value="ECO:0007669"/>
    <property type="project" value="TreeGrafter"/>
</dbReference>
<dbReference type="Pfam" id="PF13401">
    <property type="entry name" value="AAA_22"/>
    <property type="match status" value="1"/>
</dbReference>
<dbReference type="Gene3D" id="1.10.10.10">
    <property type="entry name" value="Winged helix-like DNA-binding domain superfamily/Winged helix DNA-binding domain"/>
    <property type="match status" value="1"/>
</dbReference>
<dbReference type="Pfam" id="PF22606">
    <property type="entry name" value="Cdc6-ORC-like_ATPase_lid"/>
    <property type="match status" value="1"/>
</dbReference>
<dbReference type="Gene3D" id="3.30.890.10">
    <property type="entry name" value="Methyl-cpg-binding Protein 2, Chain A"/>
    <property type="match status" value="1"/>
</dbReference>
<evidence type="ECO:0000256" key="8">
    <source>
        <dbReference type="ARBA" id="ARBA00023242"/>
    </source>
</evidence>
<dbReference type="InterPro" id="IPR027417">
    <property type="entry name" value="P-loop_NTPase"/>
</dbReference>
<dbReference type="Gene3D" id="3.40.50.300">
    <property type="entry name" value="P-loop containing nucleotide triphosphate hydrolases"/>
    <property type="match status" value="1"/>
</dbReference>
<dbReference type="AlphaFoldDB" id="A0A176W8J5"/>
<evidence type="ECO:0000256" key="10">
    <source>
        <dbReference type="SAM" id="MobiDB-lite"/>
    </source>
</evidence>
<comment type="caution">
    <text evidence="12">The sequence shown here is derived from an EMBL/GenBank/DDBJ whole genome shotgun (WGS) entry which is preliminary data.</text>
</comment>
<sequence length="840" mass="92311">MASPEVIDSSGTMDSGFNDDLSAPQGWTKKLMPKKAGTPKRKDVIYIAPDGEEIKNKKQLDKYLKVHPGGPSSADFDWSTGETPRRSARLSSKGRLSSDSTDTEPVTKRSRRSLEDTKEVRSPGTSTTPSRKGRKSQPLVDTAGKDEVMQEAEKDQDEGVTEGATAPSGDTEDNNPTDEGKKVDEDGIDDEAKAAVTGNDVKEANPTSEVQSASEPSDQLGSSEEPDSAAVKVNAEDQVLTAEGTSLPVVITDSVMKETPTLIEEEKVETTVLEVEDPLKFMAVDAVDEVTKLSEAETSLKQENLEVEETVDAPQNLDDKEVENPVVKNAPKDEDSVKPKDHVEPQGIHALIEEPVLCGVTKPDQTTESPISAAERRETIMNVKLAPTALILSRGQIQLYPVQIPPDSSHVLAVKTALHLSAMPETVLCRESEQTCVIDFCKTCIVEQRPGSLYICGCPGTGKSLIMEKIRFLCNTWSMQAGTLAPEIVAINCTTLTDPRQIYSKVLQALNATLDTGETPNSDSKLKELRKLVCDTSKTKSSKKMMLLIVDEMDYLITRDQSVLYDLFRLPSSANSRCILIGIANAIDLTDRLLPKLRSLNCKVDVITFPAYTKDQILEVLHQRLKDLPYLVFKDASLELCARKVAAATGDMRKALHVCRNAIDIIESEAHEVTDEVKSILVDEEERRRNAPDSIDTKLKMREKNLGLVGLDTMALALSRIFRSPVVETIQALPRHQQMVLCAAVTCFGRAKKDATLGELNLAYRVFCKSMGMQTLTAPEFSSICQVLADQALLNLGTNREDRLRRVTLKADQDDVISALKVNTGSRAMRFLMKDLYVIY</sequence>
<dbReference type="FunFam" id="3.40.50.300:FF:000547">
    <property type="entry name" value="Cell division control protein"/>
    <property type="match status" value="1"/>
</dbReference>
<evidence type="ECO:0000256" key="1">
    <source>
        <dbReference type="ARBA" id="ARBA00004123"/>
    </source>
</evidence>
<dbReference type="InterPro" id="IPR050311">
    <property type="entry name" value="ORC1/CDC6"/>
</dbReference>
<evidence type="ECO:0000313" key="12">
    <source>
        <dbReference type="EMBL" id="OAE29334.1"/>
    </source>
</evidence>
<keyword evidence="5" id="KW-0805">Transcription regulation</keyword>
<dbReference type="GO" id="GO:0016887">
    <property type="term" value="F:ATP hydrolysis activity"/>
    <property type="evidence" value="ECO:0007669"/>
    <property type="project" value="InterPro"/>
</dbReference>
<keyword evidence="3" id="KW-0132">Cell division</keyword>